<dbReference type="Proteomes" id="UP000294744">
    <property type="component" value="Unassembled WGS sequence"/>
</dbReference>
<evidence type="ECO:0000313" key="3">
    <source>
        <dbReference type="Proteomes" id="UP000294744"/>
    </source>
</evidence>
<accession>A0A4R4UQR6</accession>
<organism evidence="2 3">
    <name type="scientific">Saccharopolyspora aridisoli</name>
    <dbReference type="NCBI Taxonomy" id="2530385"/>
    <lineage>
        <taxon>Bacteria</taxon>
        <taxon>Bacillati</taxon>
        <taxon>Actinomycetota</taxon>
        <taxon>Actinomycetes</taxon>
        <taxon>Pseudonocardiales</taxon>
        <taxon>Pseudonocardiaceae</taxon>
        <taxon>Saccharopolyspora</taxon>
    </lineage>
</organism>
<keyword evidence="2" id="KW-0378">Hydrolase</keyword>
<comment type="caution">
    <text evidence="2">The sequence shown here is derived from an EMBL/GenBank/DDBJ whole genome shotgun (WGS) entry which is preliminary data.</text>
</comment>
<feature type="domain" description="ODP" evidence="1">
    <location>
        <begin position="27"/>
        <end position="162"/>
    </location>
</feature>
<reference evidence="2 3" key="1">
    <citation type="submission" date="2019-03" db="EMBL/GenBank/DDBJ databases">
        <title>Draft genome sequences of novel Actinobacteria.</title>
        <authorList>
            <person name="Sahin N."/>
            <person name="Ay H."/>
            <person name="Saygin H."/>
        </authorList>
    </citation>
    <scope>NUCLEOTIDE SEQUENCE [LARGE SCALE GENOMIC DNA]</scope>
    <source>
        <strain evidence="2 3">16K404</strain>
    </source>
</reference>
<name>A0A4R4UQR6_9PSEU</name>
<gene>
    <name evidence="2" type="ORF">E1161_07295</name>
</gene>
<dbReference type="EMBL" id="SMKV01000007">
    <property type="protein sequence ID" value="TDC94351.1"/>
    <property type="molecule type" value="Genomic_DNA"/>
</dbReference>
<keyword evidence="3" id="KW-1185">Reference proteome</keyword>
<dbReference type="RefSeq" id="WP_132620925.1">
    <property type="nucleotide sequence ID" value="NZ_SMKV01000007.1"/>
</dbReference>
<dbReference type="InterPro" id="IPR036866">
    <property type="entry name" value="RibonucZ/Hydroxyglut_hydro"/>
</dbReference>
<dbReference type="SUPFAM" id="SSF56281">
    <property type="entry name" value="Metallo-hydrolase/oxidoreductase"/>
    <property type="match status" value="1"/>
</dbReference>
<dbReference type="Gene3D" id="3.60.15.10">
    <property type="entry name" value="Ribonuclease Z/Hydroxyacylglutathione hydrolase-like"/>
    <property type="match status" value="1"/>
</dbReference>
<evidence type="ECO:0000259" key="1">
    <source>
        <dbReference type="Pfam" id="PF19583"/>
    </source>
</evidence>
<proteinExistence type="predicted"/>
<protein>
    <submittedName>
        <fullName evidence="2">MBL fold metallo-hydrolase</fullName>
    </submittedName>
</protein>
<dbReference type="InterPro" id="IPR045761">
    <property type="entry name" value="ODP_dom"/>
</dbReference>
<evidence type="ECO:0000313" key="2">
    <source>
        <dbReference type="EMBL" id="TDC94351.1"/>
    </source>
</evidence>
<dbReference type="Pfam" id="PF19583">
    <property type="entry name" value="ODP"/>
    <property type="match status" value="1"/>
</dbReference>
<dbReference type="OrthoDB" id="9800607at2"/>
<dbReference type="AlphaFoldDB" id="A0A4R4UQR6"/>
<dbReference type="GO" id="GO:0016787">
    <property type="term" value="F:hydrolase activity"/>
    <property type="evidence" value="ECO:0007669"/>
    <property type="project" value="UniProtKB-KW"/>
</dbReference>
<sequence>MPTETTEIADGVHRISTYVEPPGLVFNQFLLNADEPLLFHTGMRGLFPEVSAAVQRIVPLSRLRWVASGHLEADECGSMNEWLHAAPSSQIAHGVLGCRLSINDMADRPPRQLSHDEVVDLGGKRVRRIETPHVPHGWDAGLLFEEVTGTLFCGDLFTALGRTSALTEADIVGPALSAEDNFGATCLTPSTAPTIRSLADLHPTTLGLMHGPAHTGDCGRALNDLADAFDERLRTAGVRMAEPRLPGE</sequence>